<dbReference type="InterPro" id="IPR018247">
    <property type="entry name" value="EF_Hand_1_Ca_BS"/>
</dbReference>
<gene>
    <name evidence="1" type="ORF">MEUPH1_LOCUS24979</name>
</gene>
<dbReference type="EMBL" id="CARXXK010000627">
    <property type="protein sequence ID" value="CAI6370904.1"/>
    <property type="molecule type" value="Genomic_DNA"/>
</dbReference>
<proteinExistence type="predicted"/>
<protein>
    <submittedName>
        <fullName evidence="1">Uncharacterized protein</fullName>
    </submittedName>
</protein>
<comment type="caution">
    <text evidence="1">The sequence shown here is derived from an EMBL/GenBank/DDBJ whole genome shotgun (WGS) entry which is preliminary data.</text>
</comment>
<reference evidence="1 2" key="1">
    <citation type="submission" date="2023-01" db="EMBL/GenBank/DDBJ databases">
        <authorList>
            <person name="Whitehead M."/>
        </authorList>
    </citation>
    <scope>NUCLEOTIDE SEQUENCE [LARGE SCALE GENOMIC DNA]</scope>
</reference>
<dbReference type="Proteomes" id="UP001160148">
    <property type="component" value="Unassembled WGS sequence"/>
</dbReference>
<keyword evidence="2" id="KW-1185">Reference proteome</keyword>
<evidence type="ECO:0000313" key="2">
    <source>
        <dbReference type="Proteomes" id="UP001160148"/>
    </source>
</evidence>
<sequence>MDCNGHENLTKELNNSYSFNNDNDKNDFIDINEIDTFIFINQDLSNKVNNEDNIVNQIVCSNHEIEDTYNVNEVVVSQEGTDTFDNEKANSENITEFDDENTPDMFGKKKKVINEVAL</sequence>
<organism evidence="1 2">
    <name type="scientific">Macrosiphum euphorbiae</name>
    <name type="common">potato aphid</name>
    <dbReference type="NCBI Taxonomy" id="13131"/>
    <lineage>
        <taxon>Eukaryota</taxon>
        <taxon>Metazoa</taxon>
        <taxon>Ecdysozoa</taxon>
        <taxon>Arthropoda</taxon>
        <taxon>Hexapoda</taxon>
        <taxon>Insecta</taxon>
        <taxon>Pterygota</taxon>
        <taxon>Neoptera</taxon>
        <taxon>Paraneoptera</taxon>
        <taxon>Hemiptera</taxon>
        <taxon>Sternorrhyncha</taxon>
        <taxon>Aphidomorpha</taxon>
        <taxon>Aphidoidea</taxon>
        <taxon>Aphididae</taxon>
        <taxon>Macrosiphini</taxon>
        <taxon>Macrosiphum</taxon>
    </lineage>
</organism>
<name>A0AAV0XQL9_9HEMI</name>
<evidence type="ECO:0000313" key="1">
    <source>
        <dbReference type="EMBL" id="CAI6370904.1"/>
    </source>
</evidence>
<accession>A0AAV0XQL9</accession>
<dbReference type="AlphaFoldDB" id="A0AAV0XQL9"/>
<dbReference type="PROSITE" id="PS00018">
    <property type="entry name" value="EF_HAND_1"/>
    <property type="match status" value="1"/>
</dbReference>